<dbReference type="AlphaFoldDB" id="A0A9W6LPW3"/>
<feature type="domain" description="HMA" evidence="1">
    <location>
        <begin position="1"/>
        <end position="63"/>
    </location>
</feature>
<protein>
    <recommendedName>
        <fullName evidence="1">HMA domain-containing protein</fullName>
    </recommendedName>
</protein>
<dbReference type="EMBL" id="BSDY01000033">
    <property type="protein sequence ID" value="GLI58067.1"/>
    <property type="molecule type" value="Genomic_DNA"/>
</dbReference>
<dbReference type="RefSeq" id="WP_281837742.1">
    <property type="nucleotide sequence ID" value="NZ_BSDY01000033.1"/>
</dbReference>
<dbReference type="Pfam" id="PF00403">
    <property type="entry name" value="HMA"/>
    <property type="match status" value="1"/>
</dbReference>
<organism evidence="2 3">
    <name type="scientific">Propionigenium maris DSM 9537</name>
    <dbReference type="NCBI Taxonomy" id="1123000"/>
    <lineage>
        <taxon>Bacteria</taxon>
        <taxon>Fusobacteriati</taxon>
        <taxon>Fusobacteriota</taxon>
        <taxon>Fusobacteriia</taxon>
        <taxon>Fusobacteriales</taxon>
        <taxon>Fusobacteriaceae</taxon>
        <taxon>Propionigenium</taxon>
    </lineage>
</organism>
<reference evidence="2" key="1">
    <citation type="submission" date="2022-12" db="EMBL/GenBank/DDBJ databases">
        <title>Reference genome sequencing for broad-spectrum identification of bacterial and archaeal isolates by mass spectrometry.</title>
        <authorList>
            <person name="Sekiguchi Y."/>
            <person name="Tourlousse D.M."/>
        </authorList>
    </citation>
    <scope>NUCLEOTIDE SEQUENCE</scope>
    <source>
        <strain evidence="2">10succ1</strain>
    </source>
</reference>
<dbReference type="PROSITE" id="PS50846">
    <property type="entry name" value="HMA_2"/>
    <property type="match status" value="1"/>
</dbReference>
<dbReference type="SUPFAM" id="SSF55008">
    <property type="entry name" value="HMA, heavy metal-associated domain"/>
    <property type="match status" value="1"/>
</dbReference>
<accession>A0A9W6LPW3</accession>
<dbReference type="CDD" id="cd00371">
    <property type="entry name" value="HMA"/>
    <property type="match status" value="1"/>
</dbReference>
<evidence type="ECO:0000259" key="1">
    <source>
        <dbReference type="PROSITE" id="PS50846"/>
    </source>
</evidence>
<comment type="caution">
    <text evidence="2">The sequence shown here is derived from an EMBL/GenBank/DDBJ whole genome shotgun (WGS) entry which is preliminary data.</text>
</comment>
<proteinExistence type="predicted"/>
<evidence type="ECO:0000313" key="3">
    <source>
        <dbReference type="Proteomes" id="UP001144471"/>
    </source>
</evidence>
<gene>
    <name evidence="2" type="ORF">PM10SUCC1_35810</name>
</gene>
<dbReference type="GO" id="GO:0046872">
    <property type="term" value="F:metal ion binding"/>
    <property type="evidence" value="ECO:0007669"/>
    <property type="project" value="InterPro"/>
</dbReference>
<evidence type="ECO:0000313" key="2">
    <source>
        <dbReference type="EMBL" id="GLI58067.1"/>
    </source>
</evidence>
<dbReference type="InterPro" id="IPR036163">
    <property type="entry name" value="HMA_dom_sf"/>
</dbReference>
<name>A0A9W6LPW3_9FUSO</name>
<keyword evidence="3" id="KW-1185">Reference proteome</keyword>
<sequence length="113" mass="12638">MKKITVVGMSCSRCTGKIEETLKALRGIEMVTTSLEKGEVYITGSLDDSVIRESIEAQGYKVVSVIEVEIQKNPENKKKGFFARLLDKIESSNSKSFGDKRLDCCNLQDKDKK</sequence>
<dbReference type="NCBIfam" id="NF040898">
    <property type="entry name" value="CC_mini_metal"/>
    <property type="match status" value="1"/>
</dbReference>
<dbReference type="Proteomes" id="UP001144471">
    <property type="component" value="Unassembled WGS sequence"/>
</dbReference>
<dbReference type="InterPro" id="IPR006121">
    <property type="entry name" value="HMA_dom"/>
</dbReference>
<dbReference type="Gene3D" id="3.30.70.100">
    <property type="match status" value="1"/>
</dbReference>